<dbReference type="Pfam" id="PF20657">
    <property type="entry name" value="DUF6811"/>
    <property type="match status" value="1"/>
</dbReference>
<organism evidence="1 2">
    <name type="scientific">Pelotalea chapellei</name>
    <dbReference type="NCBI Taxonomy" id="44671"/>
    <lineage>
        <taxon>Bacteria</taxon>
        <taxon>Pseudomonadati</taxon>
        <taxon>Thermodesulfobacteriota</taxon>
        <taxon>Desulfuromonadia</taxon>
        <taxon>Geobacterales</taxon>
        <taxon>Geobacteraceae</taxon>
        <taxon>Pelotalea</taxon>
    </lineage>
</organism>
<dbReference type="EMBL" id="JAHDYS010000006">
    <property type="protein sequence ID" value="MBT1071693.1"/>
    <property type="molecule type" value="Genomic_DNA"/>
</dbReference>
<accession>A0ABS5U7S4</accession>
<dbReference type="Proteomes" id="UP000784128">
    <property type="component" value="Unassembled WGS sequence"/>
</dbReference>
<dbReference type="RefSeq" id="WP_214297738.1">
    <property type="nucleotide sequence ID" value="NZ_JAHDYS010000006.1"/>
</dbReference>
<protein>
    <submittedName>
        <fullName evidence="1">PxxKW family cysteine-rich protein</fullName>
    </submittedName>
</protein>
<comment type="caution">
    <text evidence="1">The sequence shown here is derived from an EMBL/GenBank/DDBJ whole genome shotgun (WGS) entry which is preliminary data.</text>
</comment>
<proteinExistence type="predicted"/>
<name>A0ABS5U7S4_9BACT</name>
<evidence type="ECO:0000313" key="2">
    <source>
        <dbReference type="Proteomes" id="UP000784128"/>
    </source>
</evidence>
<evidence type="ECO:0000313" key="1">
    <source>
        <dbReference type="EMBL" id="MBT1071693.1"/>
    </source>
</evidence>
<dbReference type="NCBIfam" id="NF038144">
    <property type="entry name" value="PxxKW"/>
    <property type="match status" value="1"/>
</dbReference>
<keyword evidence="2" id="KW-1185">Reference proteome</keyword>
<dbReference type="InterPro" id="IPR047766">
    <property type="entry name" value="PxxKW_fam"/>
</dbReference>
<gene>
    <name evidence="1" type="ORF">KJB30_07855</name>
</gene>
<sequence length="97" mass="10499">MQCQTVLSGTECTFWGKQGCIFPEGSCQTIVENCEGCDRIVTGSIGQVCNAYPAPEKKWKNGICNFASHVKIELKVEDTKVNPLKASKKASGGSKKK</sequence>
<reference evidence="1 2" key="1">
    <citation type="submission" date="2021-05" db="EMBL/GenBank/DDBJ databases">
        <title>The draft genome of Geobacter chapellei DSM 13688.</title>
        <authorList>
            <person name="Xu Z."/>
            <person name="Masuda Y."/>
            <person name="Itoh H."/>
            <person name="Senoo K."/>
        </authorList>
    </citation>
    <scope>NUCLEOTIDE SEQUENCE [LARGE SCALE GENOMIC DNA]</scope>
    <source>
        <strain evidence="1 2">DSM 13688</strain>
    </source>
</reference>